<feature type="non-terminal residue" evidence="1">
    <location>
        <position position="159"/>
    </location>
</feature>
<name>A0A699VRU2_TANCI</name>
<gene>
    <name evidence="1" type="ORF">Tci_910264</name>
</gene>
<accession>A0A699VRU2</accession>
<proteinExistence type="predicted"/>
<feature type="non-terminal residue" evidence="1">
    <location>
        <position position="1"/>
    </location>
</feature>
<protein>
    <submittedName>
        <fullName evidence="1">Uncharacterized protein</fullName>
    </submittedName>
</protein>
<evidence type="ECO:0000313" key="1">
    <source>
        <dbReference type="EMBL" id="GFD38295.1"/>
    </source>
</evidence>
<organism evidence="1">
    <name type="scientific">Tanacetum cinerariifolium</name>
    <name type="common">Dalmatian daisy</name>
    <name type="synonym">Chrysanthemum cinerariifolium</name>
    <dbReference type="NCBI Taxonomy" id="118510"/>
    <lineage>
        <taxon>Eukaryota</taxon>
        <taxon>Viridiplantae</taxon>
        <taxon>Streptophyta</taxon>
        <taxon>Embryophyta</taxon>
        <taxon>Tracheophyta</taxon>
        <taxon>Spermatophyta</taxon>
        <taxon>Magnoliopsida</taxon>
        <taxon>eudicotyledons</taxon>
        <taxon>Gunneridae</taxon>
        <taxon>Pentapetalae</taxon>
        <taxon>asterids</taxon>
        <taxon>campanulids</taxon>
        <taxon>Asterales</taxon>
        <taxon>Asteraceae</taxon>
        <taxon>Asteroideae</taxon>
        <taxon>Anthemideae</taxon>
        <taxon>Anthemidinae</taxon>
        <taxon>Tanacetum</taxon>
    </lineage>
</organism>
<reference evidence="1" key="1">
    <citation type="journal article" date="2019" name="Sci. Rep.">
        <title>Draft genome of Tanacetum cinerariifolium, the natural source of mosquito coil.</title>
        <authorList>
            <person name="Yamashiro T."/>
            <person name="Shiraishi A."/>
            <person name="Satake H."/>
            <person name="Nakayama K."/>
        </authorList>
    </citation>
    <scope>NUCLEOTIDE SEQUENCE</scope>
</reference>
<dbReference type="AlphaFoldDB" id="A0A699VRU2"/>
<sequence>GDGGVRRLDHAESSDDFLEHVGQLRWHGQHSWCSNSGGETGTTHQAHGDDGSIEADAQKGHAPDWHLDVLLLCFPIADGALDETDGGRVRKGAAKGVGDLFGASGVEAGGDVKLEFRDSHGVVLLKRSYKGESVKGTVVVLDVVSSTQPQPLPPDVSTD</sequence>
<dbReference type="EMBL" id="BKCJ011498576">
    <property type="protein sequence ID" value="GFD38295.1"/>
    <property type="molecule type" value="Genomic_DNA"/>
</dbReference>
<comment type="caution">
    <text evidence="1">The sequence shown here is derived from an EMBL/GenBank/DDBJ whole genome shotgun (WGS) entry which is preliminary data.</text>
</comment>